<evidence type="ECO:0000256" key="1">
    <source>
        <dbReference type="ARBA" id="ARBA00008007"/>
    </source>
</evidence>
<feature type="domain" description="Double zinc ribbon" evidence="2">
    <location>
        <begin position="9"/>
        <end position="68"/>
    </location>
</feature>
<dbReference type="InterPro" id="IPR000836">
    <property type="entry name" value="PRTase_dom"/>
</dbReference>
<dbReference type="SUPFAM" id="SSF53271">
    <property type="entry name" value="PRTase-like"/>
    <property type="match status" value="1"/>
</dbReference>
<organism evidence="3 4">
    <name type="scientific">Falsiruegeria litorea R37</name>
    <dbReference type="NCBI Taxonomy" id="1200284"/>
    <lineage>
        <taxon>Bacteria</taxon>
        <taxon>Pseudomonadati</taxon>
        <taxon>Pseudomonadota</taxon>
        <taxon>Alphaproteobacteria</taxon>
        <taxon>Rhodobacterales</taxon>
        <taxon>Roseobacteraceae</taxon>
        <taxon>Falsiruegeria</taxon>
    </lineage>
</organism>
<gene>
    <name evidence="3" type="ORF">TRL7639_04101</name>
</gene>
<reference evidence="3 4" key="1">
    <citation type="submission" date="2017-03" db="EMBL/GenBank/DDBJ databases">
        <authorList>
            <person name="Afonso C.L."/>
            <person name="Miller P.J."/>
            <person name="Scott M.A."/>
            <person name="Spackman E."/>
            <person name="Goraichik I."/>
            <person name="Dimitrov K.M."/>
            <person name="Suarez D.L."/>
            <person name="Swayne D.E."/>
        </authorList>
    </citation>
    <scope>NUCLEOTIDE SEQUENCE [LARGE SCALE GENOMIC DNA]</scope>
    <source>
        <strain evidence="3 4">CECT 7639</strain>
    </source>
</reference>
<keyword evidence="4" id="KW-1185">Reference proteome</keyword>
<dbReference type="InterPro" id="IPR029057">
    <property type="entry name" value="PRTase-like"/>
</dbReference>
<sequence length="242" mass="26973">MWSRIQTAVEMIYPPRCLGCGDLVTSDFGLCGSCWRDTPFIAGTVCEACGTPLPGQQDGYRIECDDCMGTPRPWKDGRSALLYTGRARRMILALKHGDRPELARPAALWMAKAAKYMMHDKMLIAPVPLHWTRLLKRRYNQSALLAQNLSDETGLPHCPDLMVRSKKTPMLEGKTLQERTEILSQAIEVHPKRRHRMIKRDILLVDDVMTSGATLTACAQACLAAGANHIFVLTLARVAKDA</sequence>
<dbReference type="CDD" id="cd06223">
    <property type="entry name" value="PRTases_typeI"/>
    <property type="match status" value="1"/>
</dbReference>
<dbReference type="Pfam" id="PF18912">
    <property type="entry name" value="DZR_2"/>
    <property type="match status" value="1"/>
</dbReference>
<dbReference type="OrthoDB" id="9779910at2"/>
<name>A0A1Y5TWA2_9RHOB</name>
<proteinExistence type="inferred from homology"/>
<accession>A0A1Y5TWA2</accession>
<evidence type="ECO:0000259" key="2">
    <source>
        <dbReference type="Pfam" id="PF18912"/>
    </source>
</evidence>
<dbReference type="Proteomes" id="UP000193077">
    <property type="component" value="Unassembled WGS sequence"/>
</dbReference>
<evidence type="ECO:0000313" key="3">
    <source>
        <dbReference type="EMBL" id="SLN69914.1"/>
    </source>
</evidence>
<dbReference type="EMBL" id="FWFO01000005">
    <property type="protein sequence ID" value="SLN69914.1"/>
    <property type="molecule type" value="Genomic_DNA"/>
</dbReference>
<dbReference type="RefSeq" id="WP_085797745.1">
    <property type="nucleotide sequence ID" value="NZ_FWFO01000005.1"/>
</dbReference>
<evidence type="ECO:0000313" key="4">
    <source>
        <dbReference type="Proteomes" id="UP000193077"/>
    </source>
</evidence>
<dbReference type="AlphaFoldDB" id="A0A1Y5TWA2"/>
<dbReference type="InterPro" id="IPR044005">
    <property type="entry name" value="DZR_2"/>
</dbReference>
<dbReference type="Gene3D" id="3.40.50.2020">
    <property type="match status" value="1"/>
</dbReference>
<dbReference type="InterPro" id="IPR051910">
    <property type="entry name" value="ComF/GntX_DNA_util-trans"/>
</dbReference>
<protein>
    <submittedName>
        <fullName evidence="3">DNA utilization protein GntX</fullName>
    </submittedName>
</protein>
<dbReference type="PANTHER" id="PTHR47505">
    <property type="entry name" value="DNA UTILIZATION PROTEIN YHGH"/>
    <property type="match status" value="1"/>
</dbReference>
<dbReference type="PANTHER" id="PTHR47505:SF1">
    <property type="entry name" value="DNA UTILIZATION PROTEIN YHGH"/>
    <property type="match status" value="1"/>
</dbReference>
<comment type="similarity">
    <text evidence="1">Belongs to the ComF/GntX family.</text>
</comment>